<accession>A0ABS5QIZ6</accession>
<dbReference type="Gene3D" id="1.20.1600.10">
    <property type="entry name" value="Outer membrane efflux proteins (OEP)"/>
    <property type="match status" value="1"/>
</dbReference>
<dbReference type="InterPro" id="IPR003423">
    <property type="entry name" value="OMP_efflux"/>
</dbReference>
<keyword evidence="5" id="KW-1185">Reference proteome</keyword>
<dbReference type="RefSeq" id="WP_213672314.1">
    <property type="nucleotide sequence ID" value="NZ_JAHCDA010000005.1"/>
</dbReference>
<comment type="similarity">
    <text evidence="1">Belongs to the outer membrane factor (OMF) (TC 1.B.17) family.</text>
</comment>
<dbReference type="SUPFAM" id="SSF56954">
    <property type="entry name" value="Outer membrane efflux proteins (OEP)"/>
    <property type="match status" value="1"/>
</dbReference>
<keyword evidence="2" id="KW-0175">Coiled coil</keyword>
<dbReference type="EMBL" id="JAHCDA010000005">
    <property type="protein sequence ID" value="MBS7813621.1"/>
    <property type="molecule type" value="Genomic_DNA"/>
</dbReference>
<proteinExistence type="inferred from homology"/>
<sequence>MLLRSYLLCGLATVALLPVSAAAQTSPRRPAAAREAAAPAEAFVIRSPQQAVDLALARAPVLRSAAAGIRGAQGDRLQAGLRPNPEFSFSAENFGGTRAYGGIRSLETTYGLSQRLEVGGQRQARIAAANDALSLTGLDAQAVRLDLVREVLRALAMAVAAARNIEIGRERMRLSQEVVRATQARVDAGREPFVQQRRAEVAQETAAVALERAQRDAEVAAQALATLLAAGRVDVAAARADWFDDLGPQPAAARQVPAAPAQQLDRARLDALIAQRRSELEVQRRTAVPDVSVNAGVRRYREAGGDTSFVLGLSVPLPVFDRNQGNIMRAGADLARAEAEAERGRLYLDSSMVEAERRLDQAWRAANSLRRTVLPAAIEAAGFARSGYADGKFSLLEVLDAQRVLSDVREQLNAARLEVQQVRADIGRLRGQAEIPDTSTAPRGTRRP</sequence>
<evidence type="ECO:0000256" key="2">
    <source>
        <dbReference type="SAM" id="Coils"/>
    </source>
</evidence>
<gene>
    <name evidence="4" type="ORF">KHU32_21955</name>
</gene>
<comment type="caution">
    <text evidence="4">The sequence shown here is derived from an EMBL/GenBank/DDBJ whole genome shotgun (WGS) entry which is preliminary data.</text>
</comment>
<dbReference type="Proteomes" id="UP000766336">
    <property type="component" value="Unassembled WGS sequence"/>
</dbReference>
<feature type="coiled-coil region" evidence="2">
    <location>
        <begin position="398"/>
        <end position="432"/>
    </location>
</feature>
<feature type="signal peptide" evidence="3">
    <location>
        <begin position="1"/>
        <end position="23"/>
    </location>
</feature>
<evidence type="ECO:0000313" key="5">
    <source>
        <dbReference type="Proteomes" id="UP000766336"/>
    </source>
</evidence>
<feature type="chain" id="PRO_5045089241" evidence="3">
    <location>
        <begin position="24"/>
        <end position="448"/>
    </location>
</feature>
<dbReference type="PANTHER" id="PTHR30203">
    <property type="entry name" value="OUTER MEMBRANE CATION EFFLUX PROTEIN"/>
    <property type="match status" value="1"/>
</dbReference>
<evidence type="ECO:0000313" key="4">
    <source>
        <dbReference type="EMBL" id="MBS7813621.1"/>
    </source>
</evidence>
<evidence type="ECO:0000256" key="3">
    <source>
        <dbReference type="SAM" id="SignalP"/>
    </source>
</evidence>
<protein>
    <submittedName>
        <fullName evidence="4">TolC family protein</fullName>
    </submittedName>
</protein>
<evidence type="ECO:0000256" key="1">
    <source>
        <dbReference type="ARBA" id="ARBA00007613"/>
    </source>
</evidence>
<organism evidence="4 5">
    <name type="scientific">Roseococcus pinisoli</name>
    <dbReference type="NCBI Taxonomy" id="2835040"/>
    <lineage>
        <taxon>Bacteria</taxon>
        <taxon>Pseudomonadati</taxon>
        <taxon>Pseudomonadota</taxon>
        <taxon>Alphaproteobacteria</taxon>
        <taxon>Acetobacterales</taxon>
        <taxon>Roseomonadaceae</taxon>
        <taxon>Roseococcus</taxon>
    </lineage>
</organism>
<keyword evidence="3" id="KW-0732">Signal</keyword>
<dbReference type="Pfam" id="PF02321">
    <property type="entry name" value="OEP"/>
    <property type="match status" value="2"/>
</dbReference>
<dbReference type="PANTHER" id="PTHR30203:SF24">
    <property type="entry name" value="BLR4935 PROTEIN"/>
    <property type="match status" value="1"/>
</dbReference>
<reference evidence="4 5" key="1">
    <citation type="submission" date="2021-05" db="EMBL/GenBank/DDBJ databases">
        <title>Roseococcus sp. XZZS9, whole genome shotgun sequencing project.</title>
        <authorList>
            <person name="Zhao G."/>
            <person name="Shen L."/>
        </authorList>
    </citation>
    <scope>NUCLEOTIDE SEQUENCE [LARGE SCALE GENOMIC DNA]</scope>
    <source>
        <strain evidence="4 5">XZZS9</strain>
    </source>
</reference>
<name>A0ABS5QIZ6_9PROT</name>
<dbReference type="InterPro" id="IPR010131">
    <property type="entry name" value="MdtP/NodT-like"/>
</dbReference>